<dbReference type="Proteomes" id="UP001157502">
    <property type="component" value="Chromosome 27"/>
</dbReference>
<dbReference type="EMBL" id="CM055754">
    <property type="protein sequence ID" value="KAJ7990987.1"/>
    <property type="molecule type" value="Genomic_DNA"/>
</dbReference>
<sequence>MVVDDPSSGNGNRSTAGCSRRSPTRIAFFLPLDRRVGVDDCGRTRTPVYPCQPSNKQRQLGSPLARKNIQPLISSIAKHGYVSNHISLRALAGGTAESEHDHSTRERRGVWLENERAAEQGDM</sequence>
<organism evidence="1 2">
    <name type="scientific">Dallia pectoralis</name>
    <name type="common">Alaska blackfish</name>
    <dbReference type="NCBI Taxonomy" id="75939"/>
    <lineage>
        <taxon>Eukaryota</taxon>
        <taxon>Metazoa</taxon>
        <taxon>Chordata</taxon>
        <taxon>Craniata</taxon>
        <taxon>Vertebrata</taxon>
        <taxon>Euteleostomi</taxon>
        <taxon>Actinopterygii</taxon>
        <taxon>Neopterygii</taxon>
        <taxon>Teleostei</taxon>
        <taxon>Protacanthopterygii</taxon>
        <taxon>Esociformes</taxon>
        <taxon>Umbridae</taxon>
        <taxon>Dallia</taxon>
    </lineage>
</organism>
<evidence type="ECO:0000313" key="2">
    <source>
        <dbReference type="Proteomes" id="UP001157502"/>
    </source>
</evidence>
<evidence type="ECO:0000313" key="1">
    <source>
        <dbReference type="EMBL" id="KAJ7990987.1"/>
    </source>
</evidence>
<keyword evidence="2" id="KW-1185">Reference proteome</keyword>
<proteinExistence type="predicted"/>
<reference evidence="1" key="1">
    <citation type="submission" date="2021-05" db="EMBL/GenBank/DDBJ databases">
        <authorList>
            <person name="Pan Q."/>
            <person name="Jouanno E."/>
            <person name="Zahm M."/>
            <person name="Klopp C."/>
            <person name="Cabau C."/>
            <person name="Louis A."/>
            <person name="Berthelot C."/>
            <person name="Parey E."/>
            <person name="Roest Crollius H."/>
            <person name="Montfort J."/>
            <person name="Robinson-Rechavi M."/>
            <person name="Bouchez O."/>
            <person name="Lampietro C."/>
            <person name="Lopez Roques C."/>
            <person name="Donnadieu C."/>
            <person name="Postlethwait J."/>
            <person name="Bobe J."/>
            <person name="Dillon D."/>
            <person name="Chandos A."/>
            <person name="von Hippel F."/>
            <person name="Guiguen Y."/>
        </authorList>
    </citation>
    <scope>NUCLEOTIDE SEQUENCE</scope>
    <source>
        <strain evidence="1">YG-Jan2019</strain>
    </source>
</reference>
<protein>
    <submittedName>
        <fullName evidence="1">Uncharacterized protein</fullName>
    </submittedName>
</protein>
<accession>A0ACC2FI32</accession>
<gene>
    <name evidence="1" type="ORF">DPEC_G00292560</name>
</gene>
<comment type="caution">
    <text evidence="1">The sequence shown here is derived from an EMBL/GenBank/DDBJ whole genome shotgun (WGS) entry which is preliminary data.</text>
</comment>
<name>A0ACC2FI32_DALPE</name>